<protein>
    <submittedName>
        <fullName evidence="2">Uncharacterized protein</fullName>
    </submittedName>
</protein>
<comment type="caution">
    <text evidence="2">The sequence shown here is derived from an EMBL/GenBank/DDBJ whole genome shotgun (WGS) entry which is preliminary data.</text>
</comment>
<feature type="region of interest" description="Disordered" evidence="1">
    <location>
        <begin position="1"/>
        <end position="43"/>
    </location>
</feature>
<sequence length="57" mass="6104">ASPAGPELEGTSDAELGSSRSSRSSTSRRRLQNQALQLLPAGPLHQGCRLQLRTWSS</sequence>
<accession>A0A813GGD0</accession>
<feature type="non-terminal residue" evidence="2">
    <location>
        <position position="57"/>
    </location>
</feature>
<keyword evidence="3" id="KW-1185">Reference proteome</keyword>
<evidence type="ECO:0000313" key="3">
    <source>
        <dbReference type="Proteomes" id="UP000654075"/>
    </source>
</evidence>
<proteinExistence type="predicted"/>
<feature type="compositionally biased region" description="Low complexity" evidence="1">
    <location>
        <begin position="32"/>
        <end position="43"/>
    </location>
</feature>
<name>A0A813GGD0_POLGL</name>
<reference evidence="2" key="1">
    <citation type="submission" date="2021-02" db="EMBL/GenBank/DDBJ databases">
        <authorList>
            <person name="Dougan E. K."/>
            <person name="Rhodes N."/>
            <person name="Thang M."/>
            <person name="Chan C."/>
        </authorList>
    </citation>
    <scope>NUCLEOTIDE SEQUENCE</scope>
</reference>
<gene>
    <name evidence="2" type="ORF">PGLA1383_LOCUS41419</name>
</gene>
<evidence type="ECO:0000313" key="2">
    <source>
        <dbReference type="EMBL" id="CAE8624272.1"/>
    </source>
</evidence>
<dbReference type="Proteomes" id="UP000654075">
    <property type="component" value="Unassembled WGS sequence"/>
</dbReference>
<dbReference type="EMBL" id="CAJNNV010028350">
    <property type="protein sequence ID" value="CAE8624272.1"/>
    <property type="molecule type" value="Genomic_DNA"/>
</dbReference>
<evidence type="ECO:0000256" key="1">
    <source>
        <dbReference type="SAM" id="MobiDB-lite"/>
    </source>
</evidence>
<organism evidence="2 3">
    <name type="scientific">Polarella glacialis</name>
    <name type="common">Dinoflagellate</name>
    <dbReference type="NCBI Taxonomy" id="89957"/>
    <lineage>
        <taxon>Eukaryota</taxon>
        <taxon>Sar</taxon>
        <taxon>Alveolata</taxon>
        <taxon>Dinophyceae</taxon>
        <taxon>Suessiales</taxon>
        <taxon>Suessiaceae</taxon>
        <taxon>Polarella</taxon>
    </lineage>
</organism>
<dbReference type="AlphaFoldDB" id="A0A813GGD0"/>